<evidence type="ECO:0000256" key="1">
    <source>
        <dbReference type="ARBA" id="ARBA00023015"/>
    </source>
</evidence>
<dbReference type="SUPFAM" id="SSF46689">
    <property type="entry name" value="Homeodomain-like"/>
    <property type="match status" value="1"/>
</dbReference>
<keyword evidence="1" id="KW-0805">Transcription regulation</keyword>
<feature type="region of interest" description="Disordered" evidence="4">
    <location>
        <begin position="329"/>
        <end position="349"/>
    </location>
</feature>
<dbReference type="Pfam" id="PF12833">
    <property type="entry name" value="HTH_18"/>
    <property type="match status" value="1"/>
</dbReference>
<keyword evidence="5" id="KW-0812">Transmembrane</keyword>
<dbReference type="GO" id="GO:0043565">
    <property type="term" value="F:sequence-specific DNA binding"/>
    <property type="evidence" value="ECO:0007669"/>
    <property type="project" value="InterPro"/>
</dbReference>
<evidence type="ECO:0000256" key="2">
    <source>
        <dbReference type="ARBA" id="ARBA00023125"/>
    </source>
</evidence>
<feature type="transmembrane region" description="Helical" evidence="5">
    <location>
        <begin position="119"/>
        <end position="139"/>
    </location>
</feature>
<proteinExistence type="predicted"/>
<dbReference type="PROSITE" id="PS01124">
    <property type="entry name" value="HTH_ARAC_FAMILY_2"/>
    <property type="match status" value="1"/>
</dbReference>
<dbReference type="InterPro" id="IPR020449">
    <property type="entry name" value="Tscrpt_reg_AraC-type_HTH"/>
</dbReference>
<dbReference type="Proteomes" id="UP000239800">
    <property type="component" value="Unassembled WGS sequence"/>
</dbReference>
<keyword evidence="3" id="KW-0804">Transcription</keyword>
<dbReference type="SMART" id="SM00342">
    <property type="entry name" value="HTH_ARAC"/>
    <property type="match status" value="1"/>
</dbReference>
<evidence type="ECO:0000259" key="6">
    <source>
        <dbReference type="PROSITE" id="PS01124"/>
    </source>
</evidence>
<accession>A0A2S7KRD8</accession>
<reference evidence="7 8" key="1">
    <citation type="submission" date="2016-11" db="EMBL/GenBank/DDBJ databases">
        <title>Trade-off between light-utilization and light-protection in marine flavobacteria.</title>
        <authorList>
            <person name="Kumagai Y."/>
        </authorList>
    </citation>
    <scope>NUCLEOTIDE SEQUENCE [LARGE SCALE GENOMIC DNA]</scope>
    <source>
        <strain evidence="7 8">NBRC 107741</strain>
    </source>
</reference>
<dbReference type="PANTHER" id="PTHR43280:SF29">
    <property type="entry name" value="ARAC-FAMILY TRANSCRIPTIONAL REGULATOR"/>
    <property type="match status" value="1"/>
</dbReference>
<feature type="transmembrane region" description="Helical" evidence="5">
    <location>
        <begin position="159"/>
        <end position="180"/>
    </location>
</feature>
<feature type="domain" description="HTH araC/xylS-type" evidence="6">
    <location>
        <begin position="237"/>
        <end position="342"/>
    </location>
</feature>
<dbReference type="PRINTS" id="PR00032">
    <property type="entry name" value="HTHARAC"/>
</dbReference>
<dbReference type="Gene3D" id="1.10.10.60">
    <property type="entry name" value="Homeodomain-like"/>
    <property type="match status" value="2"/>
</dbReference>
<evidence type="ECO:0000256" key="4">
    <source>
        <dbReference type="SAM" id="MobiDB-lite"/>
    </source>
</evidence>
<dbReference type="InterPro" id="IPR009057">
    <property type="entry name" value="Homeodomain-like_sf"/>
</dbReference>
<gene>
    <name evidence="7" type="ORF">BST85_09930</name>
</gene>
<sequence length="349" mass="40406">MIGDIGKITVFLLILLAVFLFTTKSKNRIANYFFAIFLLVISFDLSAIFLRKVYSNYPVLDHFRNASAYLQMPLLYFYVKKTCFTNYPIGWKQLWHALPFVGFYVLLLSTEVTREIDVLNIVTTQLQYAAYFVAIFVTLSRFKQIRLANYSVHSGVYKWLRNTTILYLIANCLVLLRLVLNEQRLELLNLIIFAFALIIICWFVIKTMRTPYLFSGVDLDIATTQALSDPQETESYEQEIADLSSHMSAQKPYLDNFLTLQDLAKQTNISERQLSFLINKVLGQHFYDYINSYRIEEACRLLTQNDLNIQQIMYEVGFNSKSSFNTAFKKNTGQTPSQFRNAAGSSMES</sequence>
<feature type="transmembrane region" description="Helical" evidence="5">
    <location>
        <begin position="6"/>
        <end position="22"/>
    </location>
</feature>
<evidence type="ECO:0000313" key="8">
    <source>
        <dbReference type="Proteomes" id="UP000239800"/>
    </source>
</evidence>
<name>A0A2S7KRD8_9FLAO</name>
<keyword evidence="5" id="KW-0472">Membrane</keyword>
<feature type="transmembrane region" description="Helical" evidence="5">
    <location>
        <begin position="94"/>
        <end position="112"/>
    </location>
</feature>
<organism evidence="7 8">
    <name type="scientific">Aureitalea marina</name>
    <dbReference type="NCBI Taxonomy" id="930804"/>
    <lineage>
        <taxon>Bacteria</taxon>
        <taxon>Pseudomonadati</taxon>
        <taxon>Bacteroidota</taxon>
        <taxon>Flavobacteriia</taxon>
        <taxon>Flavobacteriales</taxon>
        <taxon>Flavobacteriaceae</taxon>
        <taxon>Aureitalea</taxon>
    </lineage>
</organism>
<feature type="transmembrane region" description="Helical" evidence="5">
    <location>
        <begin position="29"/>
        <end position="50"/>
    </location>
</feature>
<keyword evidence="5" id="KW-1133">Transmembrane helix</keyword>
<dbReference type="AlphaFoldDB" id="A0A2S7KRD8"/>
<comment type="caution">
    <text evidence="7">The sequence shown here is derived from an EMBL/GenBank/DDBJ whole genome shotgun (WGS) entry which is preliminary data.</text>
</comment>
<keyword evidence="8" id="KW-1185">Reference proteome</keyword>
<dbReference type="GO" id="GO:0003700">
    <property type="term" value="F:DNA-binding transcription factor activity"/>
    <property type="evidence" value="ECO:0007669"/>
    <property type="project" value="InterPro"/>
</dbReference>
<keyword evidence="2" id="KW-0238">DNA-binding</keyword>
<evidence type="ECO:0000256" key="5">
    <source>
        <dbReference type="SAM" id="Phobius"/>
    </source>
</evidence>
<dbReference type="PANTHER" id="PTHR43280">
    <property type="entry name" value="ARAC-FAMILY TRANSCRIPTIONAL REGULATOR"/>
    <property type="match status" value="1"/>
</dbReference>
<evidence type="ECO:0000313" key="7">
    <source>
        <dbReference type="EMBL" id="PQB05167.1"/>
    </source>
</evidence>
<feature type="transmembrane region" description="Helical" evidence="5">
    <location>
        <begin position="187"/>
        <end position="205"/>
    </location>
</feature>
<dbReference type="EMBL" id="MQUB01000001">
    <property type="protein sequence ID" value="PQB05167.1"/>
    <property type="molecule type" value="Genomic_DNA"/>
</dbReference>
<protein>
    <recommendedName>
        <fullName evidence="6">HTH araC/xylS-type domain-containing protein</fullName>
    </recommendedName>
</protein>
<dbReference type="OrthoDB" id="9779074at2"/>
<dbReference type="RefSeq" id="WP_104813100.1">
    <property type="nucleotide sequence ID" value="NZ_MQUB01000001.1"/>
</dbReference>
<dbReference type="InterPro" id="IPR018060">
    <property type="entry name" value="HTH_AraC"/>
</dbReference>
<evidence type="ECO:0000256" key="3">
    <source>
        <dbReference type="ARBA" id="ARBA00023163"/>
    </source>
</evidence>